<evidence type="ECO:0000256" key="1">
    <source>
        <dbReference type="ARBA" id="ARBA00004370"/>
    </source>
</evidence>
<dbReference type="AlphaFoldDB" id="A0A0K6HLR3"/>
<keyword evidence="8" id="KW-1185">Reference proteome</keyword>
<evidence type="ECO:0000256" key="4">
    <source>
        <dbReference type="SAM" id="Phobius"/>
    </source>
</evidence>
<accession>A0A0K6HLR3</accession>
<dbReference type="GO" id="GO:0071555">
    <property type="term" value="P:cell wall organization"/>
    <property type="evidence" value="ECO:0007669"/>
    <property type="project" value="TreeGrafter"/>
</dbReference>
<dbReference type="Proteomes" id="UP000183900">
    <property type="component" value="Unassembled WGS sequence"/>
</dbReference>
<dbReference type="Gene3D" id="3.30.450.330">
    <property type="match status" value="1"/>
</dbReference>
<keyword evidence="4" id="KW-0812">Transmembrane</keyword>
<keyword evidence="3 4" id="KW-0472">Membrane</keyword>
<evidence type="ECO:0000259" key="5">
    <source>
        <dbReference type="Pfam" id="PF00905"/>
    </source>
</evidence>
<evidence type="ECO:0000256" key="2">
    <source>
        <dbReference type="ARBA" id="ARBA00022645"/>
    </source>
</evidence>
<evidence type="ECO:0000259" key="6">
    <source>
        <dbReference type="Pfam" id="PF03717"/>
    </source>
</evidence>
<feature type="domain" description="Penicillin-binding protein dimerisation" evidence="6">
    <location>
        <begin position="77"/>
        <end position="189"/>
    </location>
</feature>
<dbReference type="GO" id="GO:0005886">
    <property type="term" value="C:plasma membrane"/>
    <property type="evidence" value="ECO:0007669"/>
    <property type="project" value="TreeGrafter"/>
</dbReference>
<keyword evidence="2" id="KW-0121">Carboxypeptidase</keyword>
<dbReference type="SUPFAM" id="SSF56519">
    <property type="entry name" value="Penicillin binding protein dimerisation domain"/>
    <property type="match status" value="1"/>
</dbReference>
<dbReference type="InterPro" id="IPR050515">
    <property type="entry name" value="Beta-lactam/transpept"/>
</dbReference>
<evidence type="ECO:0000313" key="7">
    <source>
        <dbReference type="EMBL" id="CUA91987.1"/>
    </source>
</evidence>
<keyword evidence="7" id="KW-0131">Cell cycle</keyword>
<keyword evidence="7" id="KW-0132">Cell division</keyword>
<dbReference type="InterPro" id="IPR012338">
    <property type="entry name" value="Beta-lactam/transpept-like"/>
</dbReference>
<dbReference type="GO" id="GO:0004180">
    <property type="term" value="F:carboxypeptidase activity"/>
    <property type="evidence" value="ECO:0007669"/>
    <property type="project" value="UniProtKB-KW"/>
</dbReference>
<reference evidence="8" key="1">
    <citation type="submission" date="2015-08" db="EMBL/GenBank/DDBJ databases">
        <authorList>
            <person name="Varghese N."/>
        </authorList>
    </citation>
    <scope>NUCLEOTIDE SEQUENCE [LARGE SCALE GENOMIC DNA]</scope>
    <source>
        <strain evidence="8">DSM 23407</strain>
    </source>
</reference>
<dbReference type="EMBL" id="CYHE01000001">
    <property type="protein sequence ID" value="CUA91987.1"/>
    <property type="molecule type" value="Genomic_DNA"/>
</dbReference>
<dbReference type="PANTHER" id="PTHR30627">
    <property type="entry name" value="PEPTIDOGLYCAN D,D-TRANSPEPTIDASE"/>
    <property type="match status" value="1"/>
</dbReference>
<protein>
    <submittedName>
        <fullName evidence="7">Cell division protein FtsI/penicillin-binding protein 2</fullName>
    </submittedName>
</protein>
<dbReference type="SUPFAM" id="SSF56601">
    <property type="entry name" value="beta-lactamase/transpeptidase-like"/>
    <property type="match status" value="1"/>
</dbReference>
<dbReference type="Pfam" id="PF03717">
    <property type="entry name" value="PBP_dimer"/>
    <property type="match status" value="1"/>
</dbReference>
<comment type="subcellular location">
    <subcellularLocation>
        <location evidence="1">Membrane</location>
    </subcellularLocation>
</comment>
<dbReference type="PANTHER" id="PTHR30627:SF1">
    <property type="entry name" value="PEPTIDOGLYCAN D,D-TRANSPEPTIDASE FTSI"/>
    <property type="match status" value="1"/>
</dbReference>
<dbReference type="InterPro" id="IPR001460">
    <property type="entry name" value="PCN-bd_Tpept"/>
</dbReference>
<keyword evidence="4" id="KW-1133">Transmembrane helix</keyword>
<gene>
    <name evidence="7" type="ORF">Ga0061067_101212</name>
</gene>
<proteinExistence type="predicted"/>
<organism evidence="7 8">
    <name type="scientific">Pannonibacter indicus</name>
    <dbReference type="NCBI Taxonomy" id="466044"/>
    <lineage>
        <taxon>Bacteria</taxon>
        <taxon>Pseudomonadati</taxon>
        <taxon>Pseudomonadota</taxon>
        <taxon>Alphaproteobacteria</taxon>
        <taxon>Hyphomicrobiales</taxon>
        <taxon>Stappiaceae</taxon>
        <taxon>Pannonibacter</taxon>
    </lineage>
</organism>
<dbReference type="Gene3D" id="3.90.1310.10">
    <property type="entry name" value="Penicillin-binding protein 2a (Domain 2)"/>
    <property type="match status" value="1"/>
</dbReference>
<keyword evidence="2" id="KW-0645">Protease</keyword>
<dbReference type="Gene3D" id="3.40.710.10">
    <property type="entry name" value="DD-peptidase/beta-lactamase superfamily"/>
    <property type="match status" value="1"/>
</dbReference>
<feature type="transmembrane region" description="Helical" evidence="4">
    <location>
        <begin position="38"/>
        <end position="57"/>
    </location>
</feature>
<dbReference type="Pfam" id="PF00905">
    <property type="entry name" value="Transpeptidase"/>
    <property type="match status" value="1"/>
</dbReference>
<sequence length="576" mass="63015">MTMASEPASFLQFQRSQPRAAARPAYGSVSTSTVRTRIYFAMAAFAMLYAVIGVRLVHLAQMEEAPNAAFISAQDSIAASRPDLIDRNGEILATDIKTASIYAEPRKIIDVDEALEGIGSVFPELNNENMRKRLSSRAGFIWLKREVTPAQHQAIHRLGIPGIGFLWEKQRFYTGGPLASHIIGSVNIDNQGIGGLEKYLDDSWLSELQKLGFATDRSLEPVKLALDSRVQFVVRDELVKGVERYNAIAGVGIILDVHTGEVVAMSSYPDYDPNDRAQALDKDRMNRATGGVFEMGSVFKTFTFASAFDSGRVGMNDSFDASRPIRAGGRTINDFHGKRRILSVPEVFLYSSNIGTAKMMLMTGVDYQREFYARLGLTERQSNELPENAAPLLPRRWGELAAITASFGHGISVTPMQTATAAAALVNGGYLIPPTFLPRDEITAKSLGKQVISEETSRKIRYLFRLNVVHPGGSGKRAEVPGYIVGGKTGTAEKVENGRYSPNKRRNSFLSAFPMDDPKYVVLVVLDEPKPEKPGLPATAGMNTAPMVGNIIRRAAPMLGVMPKQTDGTKAIEVSY</sequence>
<evidence type="ECO:0000256" key="3">
    <source>
        <dbReference type="ARBA" id="ARBA00023136"/>
    </source>
</evidence>
<feature type="domain" description="Penicillin-binding protein transpeptidase" evidence="5">
    <location>
        <begin position="252"/>
        <end position="537"/>
    </location>
</feature>
<dbReference type="GO" id="GO:0051301">
    <property type="term" value="P:cell division"/>
    <property type="evidence" value="ECO:0007669"/>
    <property type="project" value="UniProtKB-KW"/>
</dbReference>
<dbReference type="InterPro" id="IPR005311">
    <property type="entry name" value="PBP_dimer"/>
</dbReference>
<dbReference type="InterPro" id="IPR036138">
    <property type="entry name" value="PBP_dimer_sf"/>
</dbReference>
<dbReference type="OrthoDB" id="9789078at2"/>
<evidence type="ECO:0000313" key="8">
    <source>
        <dbReference type="Proteomes" id="UP000183900"/>
    </source>
</evidence>
<dbReference type="GO" id="GO:0008658">
    <property type="term" value="F:penicillin binding"/>
    <property type="evidence" value="ECO:0007669"/>
    <property type="project" value="InterPro"/>
</dbReference>
<dbReference type="RefSeq" id="WP_055453980.1">
    <property type="nucleotide sequence ID" value="NZ_CYHE01000001.1"/>
</dbReference>
<name>A0A0K6HLR3_9HYPH</name>
<keyword evidence="2" id="KW-0378">Hydrolase</keyword>